<evidence type="ECO:0000313" key="2">
    <source>
        <dbReference type="Proteomes" id="UP001222434"/>
    </source>
</evidence>
<gene>
    <name evidence="1" type="ORF">KKJ01_10515</name>
</gene>
<dbReference type="RefSeq" id="WP_274712574.1">
    <property type="nucleotide sequence ID" value="NZ_JAILSO010000032.1"/>
</dbReference>
<reference evidence="1" key="2">
    <citation type="journal article" date="2022" name="J. Evol. Biol.">
        <title>Pre- and post-association barriers to host switching in sympatric mutualists.</title>
        <authorList>
            <person name="Dinges Z.M."/>
            <person name="Phillips R.K."/>
            <person name="Lively C.M."/>
            <person name="Bashey F."/>
        </authorList>
    </citation>
    <scope>NUCLEOTIDE SEQUENCE</scope>
    <source>
        <strain evidence="1">MC_266_E_2016</strain>
    </source>
</reference>
<sequence length="205" mass="23894">MNYTNELQWAEFDEQGLSTVAGWTTIYRADPKTREYIGVDMDEVPYRMSVVNDAYRDAPELPKSSDTAICRSLDGTQWEYLPDYRGKTAYHTKTCQPVQITEIGDIPTELTLLVPKTPFDKWDGTQWVTDTVAQHQHEVQQAEDQRQTLQHETELKIARLERKKRLEMATDREIALLREWEIYSVKLTEIDTSTAPDVKWPEQPK</sequence>
<dbReference type="Proteomes" id="UP001222434">
    <property type="component" value="Unassembled WGS sequence"/>
</dbReference>
<dbReference type="InterPro" id="IPR003458">
    <property type="entry name" value="Phage_T4_Gp38_tail_assem"/>
</dbReference>
<reference evidence="1" key="1">
    <citation type="submission" date="2021-08" db="EMBL/GenBank/DDBJ databases">
        <authorList>
            <person name="Papudeshi B."/>
            <person name="Bashey-Visser F."/>
        </authorList>
    </citation>
    <scope>NUCLEOTIDE SEQUENCE</scope>
    <source>
        <strain evidence="1">MC_266_E_2016</strain>
    </source>
</reference>
<dbReference type="EMBL" id="JAILSO010000032">
    <property type="protein sequence ID" value="MDE1478650.1"/>
    <property type="molecule type" value="Genomic_DNA"/>
</dbReference>
<dbReference type="InterPro" id="IPR051220">
    <property type="entry name" value="TFA_Chaperone"/>
</dbReference>
<protein>
    <submittedName>
        <fullName evidence="1">Tail fiber assembly protein</fullName>
    </submittedName>
</protein>
<dbReference type="AlphaFoldDB" id="A0AAJ1J7P1"/>
<evidence type="ECO:0000313" key="1">
    <source>
        <dbReference type="EMBL" id="MDE1478650.1"/>
    </source>
</evidence>
<proteinExistence type="predicted"/>
<dbReference type="PANTHER" id="PTHR34413:SF2">
    <property type="entry name" value="PROPHAGE TAIL FIBER ASSEMBLY PROTEIN HOMOLOG TFAE-RELATED"/>
    <property type="match status" value="1"/>
</dbReference>
<organism evidence="1 2">
    <name type="scientific">Xenorhabdus bovienii</name>
    <name type="common">Xenorhabdus nematophila subsp. bovienii</name>
    <dbReference type="NCBI Taxonomy" id="40576"/>
    <lineage>
        <taxon>Bacteria</taxon>
        <taxon>Pseudomonadati</taxon>
        <taxon>Pseudomonadota</taxon>
        <taxon>Gammaproteobacteria</taxon>
        <taxon>Enterobacterales</taxon>
        <taxon>Morganellaceae</taxon>
        <taxon>Xenorhabdus</taxon>
    </lineage>
</organism>
<name>A0AAJ1J7P1_XENBV</name>
<accession>A0AAJ1J7P1</accession>
<dbReference type="PANTHER" id="PTHR34413">
    <property type="entry name" value="PROPHAGE TAIL FIBER ASSEMBLY PROTEIN HOMOLOG TFAE-RELATED-RELATED"/>
    <property type="match status" value="1"/>
</dbReference>
<comment type="caution">
    <text evidence="1">The sequence shown here is derived from an EMBL/GenBank/DDBJ whole genome shotgun (WGS) entry which is preliminary data.</text>
</comment>
<dbReference type="Pfam" id="PF02413">
    <property type="entry name" value="Caudo_TAP"/>
    <property type="match status" value="1"/>
</dbReference>